<dbReference type="PANTHER" id="PTHR43107:SF15">
    <property type="entry name" value="FATTY ACID TRANSPORT PROTEIN 3, ISOFORM A"/>
    <property type="match status" value="1"/>
</dbReference>
<comment type="similarity">
    <text evidence="1">Belongs to the ATP-dependent AMP-binding enzyme family.</text>
</comment>
<dbReference type="SUPFAM" id="SSF56801">
    <property type="entry name" value="Acetyl-CoA synthetase-like"/>
    <property type="match status" value="1"/>
</dbReference>
<keyword evidence="3" id="KW-0547">Nucleotide-binding</keyword>
<dbReference type="InParanoid" id="A0A067QGG4"/>
<dbReference type="GO" id="GO:0005324">
    <property type="term" value="F:long-chain fatty acid transmembrane transporter activity"/>
    <property type="evidence" value="ECO:0007669"/>
    <property type="project" value="TreeGrafter"/>
</dbReference>
<evidence type="ECO:0000256" key="4">
    <source>
        <dbReference type="ARBA" id="ARBA00022840"/>
    </source>
</evidence>
<evidence type="ECO:0000256" key="3">
    <source>
        <dbReference type="ARBA" id="ARBA00022741"/>
    </source>
</evidence>
<dbReference type="Gene3D" id="3.30.300.30">
    <property type="match status" value="1"/>
</dbReference>
<organism evidence="5 6">
    <name type="scientific">Zootermopsis nevadensis</name>
    <name type="common">Dampwood termite</name>
    <dbReference type="NCBI Taxonomy" id="136037"/>
    <lineage>
        <taxon>Eukaryota</taxon>
        <taxon>Metazoa</taxon>
        <taxon>Ecdysozoa</taxon>
        <taxon>Arthropoda</taxon>
        <taxon>Hexapoda</taxon>
        <taxon>Insecta</taxon>
        <taxon>Pterygota</taxon>
        <taxon>Neoptera</taxon>
        <taxon>Polyneoptera</taxon>
        <taxon>Dictyoptera</taxon>
        <taxon>Blattodea</taxon>
        <taxon>Blattoidea</taxon>
        <taxon>Termitoidae</taxon>
        <taxon>Termopsidae</taxon>
        <taxon>Zootermopsis</taxon>
    </lineage>
</organism>
<evidence type="ECO:0000256" key="2">
    <source>
        <dbReference type="ARBA" id="ARBA00022598"/>
    </source>
</evidence>
<dbReference type="Proteomes" id="UP000027135">
    <property type="component" value="Unassembled WGS sequence"/>
</dbReference>
<proteinExistence type="inferred from homology"/>
<reference evidence="5 6" key="1">
    <citation type="journal article" date="2014" name="Nat. Commun.">
        <title>Molecular traces of alternative social organization in a termite genome.</title>
        <authorList>
            <person name="Terrapon N."/>
            <person name="Li C."/>
            <person name="Robertson H.M."/>
            <person name="Ji L."/>
            <person name="Meng X."/>
            <person name="Booth W."/>
            <person name="Chen Z."/>
            <person name="Childers C.P."/>
            <person name="Glastad K.M."/>
            <person name="Gokhale K."/>
            <person name="Gowin J."/>
            <person name="Gronenberg W."/>
            <person name="Hermansen R.A."/>
            <person name="Hu H."/>
            <person name="Hunt B.G."/>
            <person name="Huylmans A.K."/>
            <person name="Khalil S.M."/>
            <person name="Mitchell R.D."/>
            <person name="Munoz-Torres M.C."/>
            <person name="Mustard J.A."/>
            <person name="Pan H."/>
            <person name="Reese J.T."/>
            <person name="Scharf M.E."/>
            <person name="Sun F."/>
            <person name="Vogel H."/>
            <person name="Xiao J."/>
            <person name="Yang W."/>
            <person name="Yang Z."/>
            <person name="Yang Z."/>
            <person name="Zhou J."/>
            <person name="Zhu J."/>
            <person name="Brent C.S."/>
            <person name="Elsik C.G."/>
            <person name="Goodisman M.A."/>
            <person name="Liberles D.A."/>
            <person name="Roe R.M."/>
            <person name="Vargo E.L."/>
            <person name="Vilcinskas A."/>
            <person name="Wang J."/>
            <person name="Bornberg-Bauer E."/>
            <person name="Korb J."/>
            <person name="Zhang G."/>
            <person name="Liebig J."/>
        </authorList>
    </citation>
    <scope>NUCLEOTIDE SEQUENCE [LARGE SCALE GENOMIC DNA]</scope>
    <source>
        <tissue evidence="5">Whole organism</tissue>
    </source>
</reference>
<dbReference type="EMBL" id="KK897378">
    <property type="protein sequence ID" value="KDQ65285.1"/>
    <property type="molecule type" value="Genomic_DNA"/>
</dbReference>
<evidence type="ECO:0000313" key="6">
    <source>
        <dbReference type="Proteomes" id="UP000027135"/>
    </source>
</evidence>
<gene>
    <name evidence="5" type="ORF">L798_00054</name>
</gene>
<keyword evidence="6" id="KW-1185">Reference proteome</keyword>
<dbReference type="GO" id="GO:0044539">
    <property type="term" value="P:long-chain fatty acid import into cell"/>
    <property type="evidence" value="ECO:0007669"/>
    <property type="project" value="TreeGrafter"/>
</dbReference>
<dbReference type="STRING" id="136037.A0A067QGG4"/>
<keyword evidence="4" id="KW-0067">ATP-binding</keyword>
<dbReference type="PANTHER" id="PTHR43107">
    <property type="entry name" value="LONG-CHAIN FATTY ACID TRANSPORT PROTEIN"/>
    <property type="match status" value="1"/>
</dbReference>
<accession>A0A067QGG4</accession>
<dbReference type="InterPro" id="IPR045851">
    <property type="entry name" value="AMP-bd_C_sf"/>
</dbReference>
<evidence type="ECO:0000256" key="1">
    <source>
        <dbReference type="ARBA" id="ARBA00006432"/>
    </source>
</evidence>
<dbReference type="eggNOG" id="KOG1179">
    <property type="taxonomic scope" value="Eukaryota"/>
</dbReference>
<sequence>MDELGYFYFKDRTGDTFRWRGENVSTAEVEAVISNVAGLKDAVVYGVEVRPSCSFHISTLHSL</sequence>
<protein>
    <submittedName>
        <fullName evidence="5">Long-chain fatty acid transport protein 1</fullName>
    </submittedName>
</protein>
<dbReference type="GO" id="GO:0004467">
    <property type="term" value="F:long-chain fatty acid-CoA ligase activity"/>
    <property type="evidence" value="ECO:0007669"/>
    <property type="project" value="TreeGrafter"/>
</dbReference>
<dbReference type="GO" id="GO:0005524">
    <property type="term" value="F:ATP binding"/>
    <property type="evidence" value="ECO:0007669"/>
    <property type="project" value="UniProtKB-KW"/>
</dbReference>
<dbReference type="GO" id="GO:0005789">
    <property type="term" value="C:endoplasmic reticulum membrane"/>
    <property type="evidence" value="ECO:0007669"/>
    <property type="project" value="TreeGrafter"/>
</dbReference>
<evidence type="ECO:0000313" key="5">
    <source>
        <dbReference type="EMBL" id="KDQ65285.1"/>
    </source>
</evidence>
<dbReference type="GO" id="GO:0005886">
    <property type="term" value="C:plasma membrane"/>
    <property type="evidence" value="ECO:0007669"/>
    <property type="project" value="TreeGrafter"/>
</dbReference>
<keyword evidence="2" id="KW-0436">Ligase</keyword>
<dbReference type="AlphaFoldDB" id="A0A067QGG4"/>
<name>A0A067QGG4_ZOONE</name>